<dbReference type="Proteomes" id="UP000627715">
    <property type="component" value="Unassembled WGS sequence"/>
</dbReference>
<organism evidence="1 2">
    <name type="scientific">Pseudohongiella nitratireducens</name>
    <dbReference type="NCBI Taxonomy" id="1768907"/>
    <lineage>
        <taxon>Bacteria</taxon>
        <taxon>Pseudomonadati</taxon>
        <taxon>Pseudomonadota</taxon>
        <taxon>Gammaproteobacteria</taxon>
        <taxon>Pseudomonadales</taxon>
        <taxon>Pseudohongiellaceae</taxon>
        <taxon>Pseudohongiella</taxon>
    </lineage>
</organism>
<dbReference type="Pfam" id="PF03692">
    <property type="entry name" value="CxxCxxCC"/>
    <property type="match status" value="1"/>
</dbReference>
<keyword evidence="2" id="KW-1185">Reference proteome</keyword>
<proteinExistence type="predicted"/>
<gene>
    <name evidence="1" type="ORF">GCM10011403_29180</name>
</gene>
<dbReference type="PIRSF" id="PIRSF006173">
    <property type="entry name" value="UCP006173"/>
    <property type="match status" value="1"/>
</dbReference>
<dbReference type="PANTHER" id="PTHR37421">
    <property type="entry name" value="UPF0260 PROTEIN YCGN"/>
    <property type="match status" value="1"/>
</dbReference>
<accession>A0A916QQ27</accession>
<dbReference type="AlphaFoldDB" id="A0A916QQ27"/>
<protein>
    <submittedName>
        <fullName evidence="1">UPF0260 protein</fullName>
    </submittedName>
</protein>
<dbReference type="NCBIfam" id="NF003501">
    <property type="entry name" value="PRK05170.1-5"/>
    <property type="match status" value="1"/>
</dbReference>
<dbReference type="EMBL" id="BMIY01000015">
    <property type="protein sequence ID" value="GFZ83766.1"/>
    <property type="molecule type" value="Genomic_DNA"/>
</dbReference>
<dbReference type="NCBIfam" id="NF003507">
    <property type="entry name" value="PRK05170.2-5"/>
    <property type="match status" value="1"/>
</dbReference>
<name>A0A916QQ27_9GAMM</name>
<reference evidence="1" key="1">
    <citation type="journal article" date="2014" name="Int. J. Syst. Evol. Microbiol.">
        <title>Complete genome sequence of Corynebacterium casei LMG S-19264T (=DSM 44701T), isolated from a smear-ripened cheese.</title>
        <authorList>
            <consortium name="US DOE Joint Genome Institute (JGI-PGF)"/>
            <person name="Walter F."/>
            <person name="Albersmeier A."/>
            <person name="Kalinowski J."/>
            <person name="Ruckert C."/>
        </authorList>
    </citation>
    <scope>NUCLEOTIDE SEQUENCE</scope>
    <source>
        <strain evidence="1">CGMCC 1.15425</strain>
    </source>
</reference>
<dbReference type="InterPro" id="IPR008228">
    <property type="entry name" value="UCP006173"/>
</dbReference>
<dbReference type="InterPro" id="IPR005358">
    <property type="entry name" value="Puta_zinc/iron-chelating_dom"/>
</dbReference>
<sequence>MAKGLKQGVAKLVNDQDRELADLPVHEPGNQAGLRDKFWELPLTSLTSREWEALCDGCARCCLHKLQDEDDDLELYYTRVVCQYLDEDTCQCRHYQTRQQLVPDCLVMDPEILEEAVDWMPSTCAYKLRYYGKPLEDWHPLIAGNRRLMDERDISVTGKVIPDSHVSEDGIEEHIIRWVSH</sequence>
<evidence type="ECO:0000313" key="1">
    <source>
        <dbReference type="EMBL" id="GFZ83766.1"/>
    </source>
</evidence>
<dbReference type="PANTHER" id="PTHR37421:SF1">
    <property type="entry name" value="UPF0260 PROTEIN YCGN"/>
    <property type="match status" value="1"/>
</dbReference>
<reference evidence="1" key="2">
    <citation type="submission" date="2020-09" db="EMBL/GenBank/DDBJ databases">
        <authorList>
            <person name="Sun Q."/>
            <person name="Zhou Y."/>
        </authorList>
    </citation>
    <scope>NUCLEOTIDE SEQUENCE</scope>
    <source>
        <strain evidence="1">CGMCC 1.15425</strain>
    </source>
</reference>
<evidence type="ECO:0000313" key="2">
    <source>
        <dbReference type="Proteomes" id="UP000627715"/>
    </source>
</evidence>
<comment type="caution">
    <text evidence="1">The sequence shown here is derived from an EMBL/GenBank/DDBJ whole genome shotgun (WGS) entry which is preliminary data.</text>
</comment>
<dbReference type="RefSeq" id="WP_308426227.1">
    <property type="nucleotide sequence ID" value="NZ_BMIY01000015.1"/>
</dbReference>
<dbReference type="GO" id="GO:0005576">
    <property type="term" value="C:extracellular region"/>
    <property type="evidence" value="ECO:0007669"/>
    <property type="project" value="UniProtKB-SubCell"/>
</dbReference>